<dbReference type="EMBL" id="JAOYFB010000002">
    <property type="protein sequence ID" value="KAK4006251.1"/>
    <property type="molecule type" value="Genomic_DNA"/>
</dbReference>
<proteinExistence type="predicted"/>
<keyword evidence="2" id="KW-1185">Reference proteome</keyword>
<name>A0ABQ9Z087_9CRUS</name>
<evidence type="ECO:0000313" key="2">
    <source>
        <dbReference type="Proteomes" id="UP001234178"/>
    </source>
</evidence>
<dbReference type="Proteomes" id="UP001234178">
    <property type="component" value="Unassembled WGS sequence"/>
</dbReference>
<comment type="caution">
    <text evidence="1">The sequence shown here is derived from an EMBL/GenBank/DDBJ whole genome shotgun (WGS) entry which is preliminary data.</text>
</comment>
<accession>A0ABQ9Z087</accession>
<gene>
    <name evidence="1" type="ORF">OUZ56_011407</name>
</gene>
<reference evidence="1 2" key="1">
    <citation type="journal article" date="2023" name="Nucleic Acids Res.">
        <title>The hologenome of Daphnia magna reveals possible DNA methylation and microbiome-mediated evolution of the host genome.</title>
        <authorList>
            <person name="Chaturvedi A."/>
            <person name="Li X."/>
            <person name="Dhandapani V."/>
            <person name="Marshall H."/>
            <person name="Kissane S."/>
            <person name="Cuenca-Cambronero M."/>
            <person name="Asole G."/>
            <person name="Calvet F."/>
            <person name="Ruiz-Romero M."/>
            <person name="Marangio P."/>
            <person name="Guigo R."/>
            <person name="Rago D."/>
            <person name="Mirbahai L."/>
            <person name="Eastwood N."/>
            <person name="Colbourne J.K."/>
            <person name="Zhou J."/>
            <person name="Mallon E."/>
            <person name="Orsini L."/>
        </authorList>
    </citation>
    <scope>NUCLEOTIDE SEQUENCE [LARGE SCALE GENOMIC DNA]</scope>
    <source>
        <strain evidence="1">LRV0_1</strain>
    </source>
</reference>
<protein>
    <submittedName>
        <fullName evidence="1">Uncharacterized protein</fullName>
    </submittedName>
</protein>
<sequence length="71" mass="7666">MTYISEPTASRYGTADIAEASSSFLGCIQVVRRAFGSNGIGFGLHLGETGVCRDTRQRGTIHTIYFGMKFG</sequence>
<organism evidence="1 2">
    <name type="scientific">Daphnia magna</name>
    <dbReference type="NCBI Taxonomy" id="35525"/>
    <lineage>
        <taxon>Eukaryota</taxon>
        <taxon>Metazoa</taxon>
        <taxon>Ecdysozoa</taxon>
        <taxon>Arthropoda</taxon>
        <taxon>Crustacea</taxon>
        <taxon>Branchiopoda</taxon>
        <taxon>Diplostraca</taxon>
        <taxon>Cladocera</taxon>
        <taxon>Anomopoda</taxon>
        <taxon>Daphniidae</taxon>
        <taxon>Daphnia</taxon>
    </lineage>
</organism>
<evidence type="ECO:0000313" key="1">
    <source>
        <dbReference type="EMBL" id="KAK4006251.1"/>
    </source>
</evidence>